<dbReference type="Proteomes" id="UP000031668">
    <property type="component" value="Unassembled WGS sequence"/>
</dbReference>
<dbReference type="EMBL" id="JWZT01003091">
    <property type="protein sequence ID" value="KII67772.1"/>
    <property type="molecule type" value="Genomic_DNA"/>
</dbReference>
<organism evidence="2 3">
    <name type="scientific">Thelohanellus kitauei</name>
    <name type="common">Myxosporean</name>
    <dbReference type="NCBI Taxonomy" id="669202"/>
    <lineage>
        <taxon>Eukaryota</taxon>
        <taxon>Metazoa</taxon>
        <taxon>Cnidaria</taxon>
        <taxon>Myxozoa</taxon>
        <taxon>Myxosporea</taxon>
        <taxon>Bivalvulida</taxon>
        <taxon>Platysporina</taxon>
        <taxon>Myxobolidae</taxon>
        <taxon>Thelohanellus</taxon>
    </lineage>
</organism>
<gene>
    <name evidence="2" type="ORF">RF11_00338</name>
</gene>
<dbReference type="AlphaFoldDB" id="A0A0C2N1J8"/>
<comment type="caution">
    <text evidence="2">The sequence shown here is derived from an EMBL/GenBank/DDBJ whole genome shotgun (WGS) entry which is preliminary data.</text>
</comment>
<accession>A0A0C2N1J8</accession>
<protein>
    <submittedName>
        <fullName evidence="2">Uncharacterized protein</fullName>
    </submittedName>
</protein>
<evidence type="ECO:0000313" key="2">
    <source>
        <dbReference type="EMBL" id="KII67772.1"/>
    </source>
</evidence>
<evidence type="ECO:0000313" key="3">
    <source>
        <dbReference type="Proteomes" id="UP000031668"/>
    </source>
</evidence>
<evidence type="ECO:0000256" key="1">
    <source>
        <dbReference type="SAM" id="MobiDB-lite"/>
    </source>
</evidence>
<name>A0A0C2N1J8_THEKT</name>
<sequence length="235" mass="26849">MSRQRYDSYAEFTVSSSRVSSIDDDFGIWNSYIRRTTGSEDSDPESSTLNSQDSDDSDIDFRVCRYVDSKDSEHDVCIRSSQFCGDTESTFNISWPLKSDDFDTQIYTVSYPGSYHNYFFKNSHYLLSKNSDYQNYIYQAPINTPNNIDNTIINMSRNTGNNPLISTYSNRLGLSEDINIDTSNLTMIDNGNEASMITQPLNQYSHPVDANITRITNDTPIQNVHQHINKPNISQ</sequence>
<proteinExistence type="predicted"/>
<reference evidence="2 3" key="1">
    <citation type="journal article" date="2014" name="Genome Biol. Evol.">
        <title>The genome of the myxosporean Thelohanellus kitauei shows adaptations to nutrient acquisition within its fish host.</title>
        <authorList>
            <person name="Yang Y."/>
            <person name="Xiong J."/>
            <person name="Zhou Z."/>
            <person name="Huo F."/>
            <person name="Miao W."/>
            <person name="Ran C."/>
            <person name="Liu Y."/>
            <person name="Zhang J."/>
            <person name="Feng J."/>
            <person name="Wang M."/>
            <person name="Wang M."/>
            <person name="Wang L."/>
            <person name="Yao B."/>
        </authorList>
    </citation>
    <scope>NUCLEOTIDE SEQUENCE [LARGE SCALE GENOMIC DNA]</scope>
    <source>
        <strain evidence="2">Wuqing</strain>
    </source>
</reference>
<feature type="region of interest" description="Disordered" evidence="1">
    <location>
        <begin position="35"/>
        <end position="55"/>
    </location>
</feature>
<keyword evidence="3" id="KW-1185">Reference proteome</keyword>